<gene>
    <name evidence="4" type="ORF">GCM10010361_03890</name>
</gene>
<dbReference type="RefSeq" id="WP_346092459.1">
    <property type="nucleotide sequence ID" value="NZ_BAAABY010000003.1"/>
</dbReference>
<keyword evidence="5" id="KW-1185">Reference proteome</keyword>
<dbReference type="EMBL" id="BAAABY010000003">
    <property type="protein sequence ID" value="GAA0443170.1"/>
    <property type="molecule type" value="Genomic_DNA"/>
</dbReference>
<dbReference type="SUPFAM" id="SSF51430">
    <property type="entry name" value="NAD(P)-linked oxidoreductase"/>
    <property type="match status" value="1"/>
</dbReference>
<dbReference type="InterPro" id="IPR023210">
    <property type="entry name" value="NADP_OxRdtase_dom"/>
</dbReference>
<feature type="region of interest" description="Disordered" evidence="2">
    <location>
        <begin position="227"/>
        <end position="247"/>
    </location>
</feature>
<organism evidence="4 5">
    <name type="scientific">Streptomyces olivaceiscleroticus</name>
    <dbReference type="NCBI Taxonomy" id="68245"/>
    <lineage>
        <taxon>Bacteria</taxon>
        <taxon>Bacillati</taxon>
        <taxon>Actinomycetota</taxon>
        <taxon>Actinomycetes</taxon>
        <taxon>Kitasatosporales</taxon>
        <taxon>Streptomycetaceae</taxon>
        <taxon>Streptomyces</taxon>
    </lineage>
</organism>
<dbReference type="Proteomes" id="UP001500909">
    <property type="component" value="Unassembled WGS sequence"/>
</dbReference>
<dbReference type="InterPro" id="IPR036812">
    <property type="entry name" value="NAD(P)_OxRdtase_dom_sf"/>
</dbReference>
<evidence type="ECO:0000259" key="3">
    <source>
        <dbReference type="Pfam" id="PF00248"/>
    </source>
</evidence>
<dbReference type="PANTHER" id="PTHR43364:SF4">
    <property type="entry name" value="NAD(P)-LINKED OXIDOREDUCTASE SUPERFAMILY PROTEIN"/>
    <property type="match status" value="1"/>
</dbReference>
<dbReference type="InterPro" id="IPR050523">
    <property type="entry name" value="AKR_Detox_Biosynth"/>
</dbReference>
<evidence type="ECO:0000313" key="4">
    <source>
        <dbReference type="EMBL" id="GAA0443170.1"/>
    </source>
</evidence>
<keyword evidence="1" id="KW-0560">Oxidoreductase</keyword>
<reference evidence="5" key="1">
    <citation type="journal article" date="2019" name="Int. J. Syst. Evol. Microbiol.">
        <title>The Global Catalogue of Microorganisms (GCM) 10K type strain sequencing project: providing services to taxonomists for standard genome sequencing and annotation.</title>
        <authorList>
            <consortium name="The Broad Institute Genomics Platform"/>
            <consortium name="The Broad Institute Genome Sequencing Center for Infectious Disease"/>
            <person name="Wu L."/>
            <person name="Ma J."/>
        </authorList>
    </citation>
    <scope>NUCLEOTIDE SEQUENCE [LARGE SCALE GENOMIC DNA]</scope>
    <source>
        <strain evidence="5">JCM 4805</strain>
    </source>
</reference>
<accession>A0ABP3J5W4</accession>
<dbReference type="Gene3D" id="3.20.20.100">
    <property type="entry name" value="NADP-dependent oxidoreductase domain"/>
    <property type="match status" value="1"/>
</dbReference>
<dbReference type="Pfam" id="PF00248">
    <property type="entry name" value="Aldo_ket_red"/>
    <property type="match status" value="1"/>
</dbReference>
<feature type="domain" description="NADP-dependent oxidoreductase" evidence="3">
    <location>
        <begin position="15"/>
        <end position="317"/>
    </location>
</feature>
<dbReference type="PANTHER" id="PTHR43364">
    <property type="entry name" value="NADH-SPECIFIC METHYLGLYOXAL REDUCTASE-RELATED"/>
    <property type="match status" value="1"/>
</dbReference>
<evidence type="ECO:0000256" key="1">
    <source>
        <dbReference type="ARBA" id="ARBA00023002"/>
    </source>
</evidence>
<dbReference type="CDD" id="cd19080">
    <property type="entry name" value="AKR_AKR9A_9B"/>
    <property type="match status" value="1"/>
</dbReference>
<protein>
    <submittedName>
        <fullName evidence="4">Aldo/keto reductase</fullName>
    </submittedName>
</protein>
<evidence type="ECO:0000313" key="5">
    <source>
        <dbReference type="Proteomes" id="UP001500909"/>
    </source>
</evidence>
<proteinExistence type="predicted"/>
<name>A0ABP3J5W4_9ACTN</name>
<sequence length="360" mass="39827">MRYTLFGRTGLRVSELSLGTMTFGEEWGWGATEDTSRRLLDAYADAGGNFIDTANNYTDGSAERIVGGLLAGRRDRFVLASKYTCATRKGDVNAGGSHRKNLVQSVEASLERLRTDRLDILWVHARDNFTPVEEVMRALDDIVRAGKVLYVGVSDWPAWEIAQANTLAELRGWTAFAGSQLRYNLLERAPERELLPQARAFDLAVLAWAPLAAGKLTGKYHRGESGRLDSHDWGNRADHNGEGETDHNEEAVVSAVLDIAEQGGWSPAQVALAWLRQRPGTIIPIIGATKESQLRDNLAAVDVALDADAVTRLDEASAVPLGFPHQFLREPGITETVYGDRWADIDDRRSTHRRTVHEVR</sequence>
<comment type="caution">
    <text evidence="4">The sequence shown here is derived from an EMBL/GenBank/DDBJ whole genome shotgun (WGS) entry which is preliminary data.</text>
</comment>
<evidence type="ECO:0000256" key="2">
    <source>
        <dbReference type="SAM" id="MobiDB-lite"/>
    </source>
</evidence>